<dbReference type="GeneID" id="42528427"/>
<dbReference type="VEuPathDB" id="FungiDB:BDBG_16240"/>
<gene>
    <name evidence="1" type="ORF">BDBG_16240</name>
</gene>
<dbReference type="Proteomes" id="UP000002038">
    <property type="component" value="Unassembled WGS sequence"/>
</dbReference>
<dbReference type="KEGG" id="bgh:BDBG_16240"/>
<protein>
    <submittedName>
        <fullName evidence="1">Uncharacterized protein</fullName>
    </submittedName>
</protein>
<accession>A0A179U9F2</accession>
<name>A0A179U9F2_BLAGS</name>
<proteinExistence type="predicted"/>
<keyword evidence="2" id="KW-1185">Reference proteome</keyword>
<organism evidence="1 2">
    <name type="scientific">Blastomyces gilchristii (strain SLH14081)</name>
    <name type="common">Blastomyces dermatitidis</name>
    <dbReference type="NCBI Taxonomy" id="559298"/>
    <lineage>
        <taxon>Eukaryota</taxon>
        <taxon>Fungi</taxon>
        <taxon>Dikarya</taxon>
        <taxon>Ascomycota</taxon>
        <taxon>Pezizomycotina</taxon>
        <taxon>Eurotiomycetes</taxon>
        <taxon>Eurotiomycetidae</taxon>
        <taxon>Onygenales</taxon>
        <taxon>Ajellomycetaceae</taxon>
        <taxon>Blastomyces</taxon>
    </lineage>
</organism>
<evidence type="ECO:0000313" key="1">
    <source>
        <dbReference type="EMBL" id="OAT04363.1"/>
    </source>
</evidence>
<evidence type="ECO:0000313" key="2">
    <source>
        <dbReference type="Proteomes" id="UP000002038"/>
    </source>
</evidence>
<sequence>MLTLSQSFNFLLLLGDRALSHEHSMSMSNVWLHNNSREWPGKKHIYESFGMCISHGVHRRRLAVQRGSKFGPSRDKELLSCYSLQGRHYYYYYCPFSFHSPSRSMPEGSTLLCSQSNRRA</sequence>
<dbReference type="RefSeq" id="XP_031576138.1">
    <property type="nucleotide sequence ID" value="XM_031724231.1"/>
</dbReference>
<dbReference type="EMBL" id="GG657449">
    <property type="protein sequence ID" value="OAT04363.1"/>
    <property type="molecule type" value="Genomic_DNA"/>
</dbReference>
<reference evidence="2" key="1">
    <citation type="journal article" date="2015" name="PLoS Genet.">
        <title>The dynamic genome and transcriptome of the human fungal pathogen Blastomyces and close relative Emmonsia.</title>
        <authorList>
            <person name="Munoz J.F."/>
            <person name="Gauthier G.M."/>
            <person name="Desjardins C.A."/>
            <person name="Gallo J.E."/>
            <person name="Holder J."/>
            <person name="Sullivan T.D."/>
            <person name="Marty A.J."/>
            <person name="Carmen J.C."/>
            <person name="Chen Z."/>
            <person name="Ding L."/>
            <person name="Gujja S."/>
            <person name="Magrini V."/>
            <person name="Misas E."/>
            <person name="Mitreva M."/>
            <person name="Priest M."/>
            <person name="Saif S."/>
            <person name="Whiston E.A."/>
            <person name="Young S."/>
            <person name="Zeng Q."/>
            <person name="Goldman W.E."/>
            <person name="Mardis E.R."/>
            <person name="Taylor J.W."/>
            <person name="McEwen J.G."/>
            <person name="Clay O.K."/>
            <person name="Klein B.S."/>
            <person name="Cuomo C.A."/>
        </authorList>
    </citation>
    <scope>NUCLEOTIDE SEQUENCE [LARGE SCALE GENOMIC DNA]</scope>
    <source>
        <strain evidence="2">SLH14081</strain>
    </source>
</reference>
<dbReference type="AlphaFoldDB" id="A0A179U9F2"/>